<evidence type="ECO:0000313" key="1">
    <source>
        <dbReference type="EMBL" id="MCQ4950930.1"/>
    </source>
</evidence>
<sequence length="73" mass="8004">NPVDYLTKIMPATTIRAADGTYVSNVLPFPTPIIQSVHMAEGKAVVGLPKRYFACLGTAKSGKLEYSDEYHFL</sequence>
<protein>
    <submittedName>
        <fullName evidence="1">Phage major capsid protein</fullName>
    </submittedName>
</protein>
<accession>A0AAW5KL05</accession>
<evidence type="ECO:0000313" key="2">
    <source>
        <dbReference type="Proteomes" id="UP001205063"/>
    </source>
</evidence>
<feature type="non-terminal residue" evidence="1">
    <location>
        <position position="1"/>
    </location>
</feature>
<name>A0AAW5KL05_9FIRM</name>
<dbReference type="Proteomes" id="UP001205063">
    <property type="component" value="Unassembled WGS sequence"/>
</dbReference>
<dbReference type="AlphaFoldDB" id="A0AAW5KL05"/>
<gene>
    <name evidence="1" type="ORF">NE646_15015</name>
</gene>
<comment type="caution">
    <text evidence="1">The sequence shown here is derived from an EMBL/GenBank/DDBJ whole genome shotgun (WGS) entry which is preliminary data.</text>
</comment>
<organism evidence="1 2">
    <name type="scientific">Bittarella massiliensis</name>
    <name type="common">ex Durand et al. 2017</name>
    <dbReference type="NCBI Taxonomy" id="1720313"/>
    <lineage>
        <taxon>Bacteria</taxon>
        <taxon>Bacillati</taxon>
        <taxon>Bacillota</taxon>
        <taxon>Clostridia</taxon>
        <taxon>Eubacteriales</taxon>
        <taxon>Oscillospiraceae</taxon>
        <taxon>Bittarella (ex Durand et al. 2017)</taxon>
    </lineage>
</organism>
<proteinExistence type="predicted"/>
<dbReference type="EMBL" id="JANGAB010000458">
    <property type="protein sequence ID" value="MCQ4950930.1"/>
    <property type="molecule type" value="Genomic_DNA"/>
</dbReference>
<reference evidence="1" key="1">
    <citation type="submission" date="2022-06" db="EMBL/GenBank/DDBJ databases">
        <title>Isolation of gut microbiota from human fecal samples.</title>
        <authorList>
            <person name="Pamer E.G."/>
            <person name="Barat B."/>
            <person name="Waligurski E."/>
            <person name="Medina S."/>
            <person name="Paddock L."/>
            <person name="Mostad J."/>
        </authorList>
    </citation>
    <scope>NUCLEOTIDE SEQUENCE</scope>
    <source>
        <strain evidence="1">DFI.7.96</strain>
    </source>
</reference>